<dbReference type="AlphaFoldDB" id="A0AAD2A717"/>
<reference evidence="1" key="1">
    <citation type="submission" date="2023-05" db="EMBL/GenBank/DDBJ databases">
        <authorList>
            <person name="Huff M."/>
        </authorList>
    </citation>
    <scope>NUCLEOTIDE SEQUENCE</scope>
</reference>
<dbReference type="EMBL" id="OU503054">
    <property type="protein sequence ID" value="CAI9782747.1"/>
    <property type="molecule type" value="Genomic_DNA"/>
</dbReference>
<evidence type="ECO:0000313" key="2">
    <source>
        <dbReference type="Proteomes" id="UP000834106"/>
    </source>
</evidence>
<name>A0AAD2A717_9LAMI</name>
<dbReference type="Proteomes" id="UP000834106">
    <property type="component" value="Chromosome 19"/>
</dbReference>
<accession>A0AAD2A717</accession>
<keyword evidence="2" id="KW-1185">Reference proteome</keyword>
<evidence type="ECO:0000313" key="1">
    <source>
        <dbReference type="EMBL" id="CAI9782747.1"/>
    </source>
</evidence>
<sequence>MENSQELHGNGNLVDPGLKIKRHSLYQSGGKFSLPWIDTRVFYIRISNFKVDESTHESLILKHIPLSPETLLEVNGVRCSIDSEGVSCLLRRDRAYKKSEEVTFEHG</sequence>
<organism evidence="1 2">
    <name type="scientific">Fraxinus pennsylvanica</name>
    <dbReference type="NCBI Taxonomy" id="56036"/>
    <lineage>
        <taxon>Eukaryota</taxon>
        <taxon>Viridiplantae</taxon>
        <taxon>Streptophyta</taxon>
        <taxon>Embryophyta</taxon>
        <taxon>Tracheophyta</taxon>
        <taxon>Spermatophyta</taxon>
        <taxon>Magnoliopsida</taxon>
        <taxon>eudicotyledons</taxon>
        <taxon>Gunneridae</taxon>
        <taxon>Pentapetalae</taxon>
        <taxon>asterids</taxon>
        <taxon>lamiids</taxon>
        <taxon>Lamiales</taxon>
        <taxon>Oleaceae</taxon>
        <taxon>Oleeae</taxon>
        <taxon>Fraxinus</taxon>
    </lineage>
</organism>
<gene>
    <name evidence="1" type="ORF">FPE_LOCUS30177</name>
</gene>
<protein>
    <submittedName>
        <fullName evidence="1">Uncharacterized protein</fullName>
    </submittedName>
</protein>
<proteinExistence type="predicted"/>